<gene>
    <name evidence="2" type="ORF">P5673_007497</name>
</gene>
<protein>
    <submittedName>
        <fullName evidence="2">Uncharacterized protein</fullName>
    </submittedName>
</protein>
<evidence type="ECO:0000313" key="3">
    <source>
        <dbReference type="Proteomes" id="UP001249851"/>
    </source>
</evidence>
<reference evidence="2" key="2">
    <citation type="journal article" date="2023" name="Science">
        <title>Genomic signatures of disease resistance in endangered staghorn corals.</title>
        <authorList>
            <person name="Vollmer S.V."/>
            <person name="Selwyn J.D."/>
            <person name="Despard B.A."/>
            <person name="Roesel C.L."/>
        </authorList>
    </citation>
    <scope>NUCLEOTIDE SEQUENCE</scope>
    <source>
        <strain evidence="2">K2</strain>
    </source>
</reference>
<comment type="caution">
    <text evidence="2">The sequence shown here is derived from an EMBL/GenBank/DDBJ whole genome shotgun (WGS) entry which is preliminary data.</text>
</comment>
<name>A0AAD9QVW2_ACRCE</name>
<feature type="signal peptide" evidence="1">
    <location>
        <begin position="1"/>
        <end position="17"/>
    </location>
</feature>
<keyword evidence="1" id="KW-0732">Signal</keyword>
<keyword evidence="3" id="KW-1185">Reference proteome</keyword>
<dbReference type="AlphaFoldDB" id="A0AAD9QVW2"/>
<proteinExistence type="predicted"/>
<feature type="chain" id="PRO_5041978278" evidence="1">
    <location>
        <begin position="18"/>
        <end position="161"/>
    </location>
</feature>
<sequence>MTLTILLSASWVMLCDAICKVPKDVKEWREKSLTDRAKASDIIIYGEVVYSPCWKPGYVKPTTPTTIFSGNTSTNASINATVSTPQMQTVNATTVPTTPPYKCSSEFYNATIKVLCVIKGGSVPLFILLEGLGQGSGVCLDESYHDYHAYNQLKYLIFMGR</sequence>
<organism evidence="2 3">
    <name type="scientific">Acropora cervicornis</name>
    <name type="common">Staghorn coral</name>
    <dbReference type="NCBI Taxonomy" id="6130"/>
    <lineage>
        <taxon>Eukaryota</taxon>
        <taxon>Metazoa</taxon>
        <taxon>Cnidaria</taxon>
        <taxon>Anthozoa</taxon>
        <taxon>Hexacorallia</taxon>
        <taxon>Scleractinia</taxon>
        <taxon>Astrocoeniina</taxon>
        <taxon>Acroporidae</taxon>
        <taxon>Acropora</taxon>
    </lineage>
</organism>
<evidence type="ECO:0000313" key="2">
    <source>
        <dbReference type="EMBL" id="KAK2568454.1"/>
    </source>
</evidence>
<dbReference type="Proteomes" id="UP001249851">
    <property type="component" value="Unassembled WGS sequence"/>
</dbReference>
<evidence type="ECO:0000256" key="1">
    <source>
        <dbReference type="SAM" id="SignalP"/>
    </source>
</evidence>
<dbReference type="EMBL" id="JARQWQ010000012">
    <property type="protein sequence ID" value="KAK2568454.1"/>
    <property type="molecule type" value="Genomic_DNA"/>
</dbReference>
<reference evidence="2" key="1">
    <citation type="journal article" date="2023" name="G3 (Bethesda)">
        <title>Whole genome assembly and annotation of the endangered Caribbean coral Acropora cervicornis.</title>
        <authorList>
            <person name="Selwyn J.D."/>
            <person name="Vollmer S.V."/>
        </authorList>
    </citation>
    <scope>NUCLEOTIDE SEQUENCE</scope>
    <source>
        <strain evidence="2">K2</strain>
    </source>
</reference>
<accession>A0AAD9QVW2</accession>